<sequence length="229" mass="25478">ILIEKIEGNKSIQRSDEQRNLYKALVEAYEADKAILDTYGDSTILKRRREDDDQEGPFAGSNRGSKRQKEGGEHVSASTPSEKATEGAGRSTTGSQSRQMSASESAFVEEPVQTTCQMEEPPHPVFETGADDQSIIQISQHPKWFFQPRRPPSPDRAWNTNLPAAQGDAQTWISDLARQTDARSSFNELESAYAEEPVQTTCQMEETPHPVFETGANDQPIVQTSQHPE</sequence>
<name>A0A699L4S8_TANCI</name>
<dbReference type="EMBL" id="BKCJ010576192">
    <property type="protein sequence ID" value="GFB21029.1"/>
    <property type="molecule type" value="Genomic_DNA"/>
</dbReference>
<evidence type="ECO:0000256" key="1">
    <source>
        <dbReference type="SAM" id="MobiDB-lite"/>
    </source>
</evidence>
<feature type="compositionally biased region" description="Polar residues" evidence="1">
    <location>
        <begin position="90"/>
        <end position="104"/>
    </location>
</feature>
<protein>
    <submittedName>
        <fullName evidence="2">Uncharacterized protein</fullName>
    </submittedName>
</protein>
<feature type="non-terminal residue" evidence="2">
    <location>
        <position position="1"/>
    </location>
</feature>
<feature type="region of interest" description="Disordered" evidence="1">
    <location>
        <begin position="39"/>
        <end position="110"/>
    </location>
</feature>
<proteinExistence type="predicted"/>
<accession>A0A699L4S8</accession>
<gene>
    <name evidence="2" type="ORF">Tci_693000</name>
</gene>
<feature type="region of interest" description="Disordered" evidence="1">
    <location>
        <begin position="187"/>
        <end position="229"/>
    </location>
</feature>
<evidence type="ECO:0000313" key="2">
    <source>
        <dbReference type="EMBL" id="GFB21029.1"/>
    </source>
</evidence>
<reference evidence="2" key="1">
    <citation type="journal article" date="2019" name="Sci. Rep.">
        <title>Draft genome of Tanacetum cinerariifolium, the natural source of mosquito coil.</title>
        <authorList>
            <person name="Yamashiro T."/>
            <person name="Shiraishi A."/>
            <person name="Satake H."/>
            <person name="Nakayama K."/>
        </authorList>
    </citation>
    <scope>NUCLEOTIDE SEQUENCE</scope>
</reference>
<organism evidence="2">
    <name type="scientific">Tanacetum cinerariifolium</name>
    <name type="common">Dalmatian daisy</name>
    <name type="synonym">Chrysanthemum cinerariifolium</name>
    <dbReference type="NCBI Taxonomy" id="118510"/>
    <lineage>
        <taxon>Eukaryota</taxon>
        <taxon>Viridiplantae</taxon>
        <taxon>Streptophyta</taxon>
        <taxon>Embryophyta</taxon>
        <taxon>Tracheophyta</taxon>
        <taxon>Spermatophyta</taxon>
        <taxon>Magnoliopsida</taxon>
        <taxon>eudicotyledons</taxon>
        <taxon>Gunneridae</taxon>
        <taxon>Pentapetalae</taxon>
        <taxon>asterids</taxon>
        <taxon>campanulids</taxon>
        <taxon>Asterales</taxon>
        <taxon>Asteraceae</taxon>
        <taxon>Asteroideae</taxon>
        <taxon>Anthemideae</taxon>
        <taxon>Anthemidinae</taxon>
        <taxon>Tanacetum</taxon>
    </lineage>
</organism>
<feature type="compositionally biased region" description="Polar residues" evidence="1">
    <location>
        <begin position="216"/>
        <end position="229"/>
    </location>
</feature>
<comment type="caution">
    <text evidence="2">The sequence shown here is derived from an EMBL/GenBank/DDBJ whole genome shotgun (WGS) entry which is preliminary data.</text>
</comment>
<dbReference type="AlphaFoldDB" id="A0A699L4S8"/>